<dbReference type="GO" id="GO:0003677">
    <property type="term" value="F:DNA binding"/>
    <property type="evidence" value="ECO:0007669"/>
    <property type="project" value="InterPro"/>
</dbReference>
<dbReference type="NCBIfam" id="TIGR00678">
    <property type="entry name" value="holB"/>
    <property type="match status" value="1"/>
</dbReference>
<dbReference type="InterPro" id="IPR015199">
    <property type="entry name" value="DNA_pol_III_delta_C"/>
</dbReference>
<evidence type="ECO:0000256" key="5">
    <source>
        <dbReference type="ARBA" id="ARBA00022705"/>
    </source>
</evidence>
<dbReference type="Pfam" id="PF09115">
    <property type="entry name" value="DNApol3-delta_C"/>
    <property type="match status" value="1"/>
</dbReference>
<keyword evidence="5" id="KW-0235">DNA replication</keyword>
<keyword evidence="6" id="KW-0239">DNA-directed DNA polymerase</keyword>
<dbReference type="GO" id="GO:0003887">
    <property type="term" value="F:DNA-directed DNA polymerase activity"/>
    <property type="evidence" value="ECO:0007669"/>
    <property type="project" value="UniProtKB-KW"/>
</dbReference>
<comment type="caution">
    <text evidence="9">The sequence shown here is derived from an EMBL/GenBank/DDBJ whole genome shotgun (WGS) entry which is preliminary data.</text>
</comment>
<sequence length="346" mass="38611">MDGRSCIVAELLPWQQSVWQQVIARHEQGRLPHALLLIGPEGVGKRQFAEYMSAWFLCSAQQQTPCGQCRSCMLLGHGSHPDRMVIVPEGAQGTIKVDAIRQVSEFSAETAQQGNGKVVLVQNADRLNVQAANALLKNLEEPPARTLFILWSAHFTRLMPTIRSRCQQLAFSLPATEDSQKWLVQQGIGADQFPQLLNIARGSPLKALEYHEANLLQVWDEWQQQLIGLQAGRVSVSELAELWKNRQTGMILSWLSDWISEAVKQMMGAAHSTTGLFLPELLSAAIATARASEWLAFYEKLNVLRVQLDGTANLNPSLALETILIEWSRLMRTSSRSRVDGKPVRN</sequence>
<evidence type="ECO:0000313" key="9">
    <source>
        <dbReference type="EMBL" id="PPC79392.1"/>
    </source>
</evidence>
<evidence type="ECO:0000313" key="10">
    <source>
        <dbReference type="Proteomes" id="UP000238196"/>
    </source>
</evidence>
<dbReference type="Gene3D" id="3.40.50.300">
    <property type="entry name" value="P-loop containing nucleotide triphosphate hydrolases"/>
    <property type="match status" value="1"/>
</dbReference>
<feature type="domain" description="DNA polymerase III delta subunit C-terminal" evidence="8">
    <location>
        <begin position="224"/>
        <end position="328"/>
    </location>
</feature>
<dbReference type="GO" id="GO:0009360">
    <property type="term" value="C:DNA polymerase III complex"/>
    <property type="evidence" value="ECO:0007669"/>
    <property type="project" value="InterPro"/>
</dbReference>
<evidence type="ECO:0000256" key="2">
    <source>
        <dbReference type="ARBA" id="ARBA00014363"/>
    </source>
</evidence>
<evidence type="ECO:0000259" key="8">
    <source>
        <dbReference type="Pfam" id="PF09115"/>
    </source>
</evidence>
<dbReference type="GO" id="GO:0006261">
    <property type="term" value="P:DNA-templated DNA replication"/>
    <property type="evidence" value="ECO:0007669"/>
    <property type="project" value="TreeGrafter"/>
</dbReference>
<dbReference type="Pfam" id="PF13177">
    <property type="entry name" value="DNA_pol3_delta2"/>
    <property type="match status" value="1"/>
</dbReference>
<gene>
    <name evidence="9" type="primary">holB</name>
    <name evidence="9" type="ORF">C4K68_00300</name>
</gene>
<dbReference type="EMBL" id="PRLP01000001">
    <property type="protein sequence ID" value="PPC79392.1"/>
    <property type="molecule type" value="Genomic_DNA"/>
</dbReference>
<evidence type="ECO:0000256" key="3">
    <source>
        <dbReference type="ARBA" id="ARBA00022679"/>
    </source>
</evidence>
<dbReference type="OrthoDB" id="9811073at2"/>
<name>A0A2S5KXM1_9PROT</name>
<organism evidence="9 10">
    <name type="scientific">Proteobacteria bacterium 228</name>
    <dbReference type="NCBI Taxonomy" id="2083153"/>
    <lineage>
        <taxon>Bacteria</taxon>
        <taxon>Pseudomonadati</taxon>
        <taxon>Pseudomonadota</taxon>
    </lineage>
</organism>
<reference evidence="9 10" key="1">
    <citation type="submission" date="2018-02" db="EMBL/GenBank/DDBJ databases">
        <title>novel marine gammaproteobacteria from coastal saline agro ecosystem.</title>
        <authorList>
            <person name="Krishnan R."/>
            <person name="Ramesh Kumar N."/>
        </authorList>
    </citation>
    <scope>NUCLEOTIDE SEQUENCE [LARGE SCALE GENOMIC DNA]</scope>
    <source>
        <strain evidence="9 10">228</strain>
    </source>
</reference>
<accession>A0A2S5KXM1</accession>
<dbReference type="PANTHER" id="PTHR11669:SF8">
    <property type="entry name" value="DNA POLYMERASE III SUBUNIT DELTA"/>
    <property type="match status" value="1"/>
</dbReference>
<dbReference type="InterPro" id="IPR004622">
    <property type="entry name" value="DNA_pol_HolB"/>
</dbReference>
<dbReference type="Proteomes" id="UP000238196">
    <property type="component" value="Unassembled WGS sequence"/>
</dbReference>
<evidence type="ECO:0000256" key="7">
    <source>
        <dbReference type="ARBA" id="ARBA00049244"/>
    </source>
</evidence>
<dbReference type="PANTHER" id="PTHR11669">
    <property type="entry name" value="REPLICATION FACTOR C / DNA POLYMERASE III GAMMA-TAU SUBUNIT"/>
    <property type="match status" value="1"/>
</dbReference>
<dbReference type="NCBIfam" id="NF004310">
    <property type="entry name" value="PRK05707.1"/>
    <property type="match status" value="1"/>
</dbReference>
<dbReference type="AlphaFoldDB" id="A0A2S5KXM1"/>
<evidence type="ECO:0000256" key="1">
    <source>
        <dbReference type="ARBA" id="ARBA00012417"/>
    </source>
</evidence>
<protein>
    <recommendedName>
        <fullName evidence="2">DNA polymerase III subunit delta'</fullName>
        <ecNumber evidence="1">2.7.7.7</ecNumber>
    </recommendedName>
</protein>
<keyword evidence="3" id="KW-0808">Transferase</keyword>
<keyword evidence="4" id="KW-0548">Nucleotidyltransferase</keyword>
<dbReference type="GO" id="GO:0008408">
    <property type="term" value="F:3'-5' exonuclease activity"/>
    <property type="evidence" value="ECO:0007669"/>
    <property type="project" value="InterPro"/>
</dbReference>
<evidence type="ECO:0000256" key="4">
    <source>
        <dbReference type="ARBA" id="ARBA00022695"/>
    </source>
</evidence>
<dbReference type="SUPFAM" id="SSF52540">
    <property type="entry name" value="P-loop containing nucleoside triphosphate hydrolases"/>
    <property type="match status" value="1"/>
</dbReference>
<comment type="catalytic activity">
    <reaction evidence="7">
        <text>DNA(n) + a 2'-deoxyribonucleoside 5'-triphosphate = DNA(n+1) + diphosphate</text>
        <dbReference type="Rhea" id="RHEA:22508"/>
        <dbReference type="Rhea" id="RHEA-COMP:17339"/>
        <dbReference type="Rhea" id="RHEA-COMP:17340"/>
        <dbReference type="ChEBI" id="CHEBI:33019"/>
        <dbReference type="ChEBI" id="CHEBI:61560"/>
        <dbReference type="ChEBI" id="CHEBI:173112"/>
        <dbReference type="EC" id="2.7.7.7"/>
    </reaction>
</comment>
<proteinExistence type="predicted"/>
<dbReference type="EC" id="2.7.7.7" evidence="1"/>
<dbReference type="InterPro" id="IPR050238">
    <property type="entry name" value="DNA_Rep/Repair_Clamp_Loader"/>
</dbReference>
<dbReference type="InterPro" id="IPR027417">
    <property type="entry name" value="P-loop_NTPase"/>
</dbReference>
<evidence type="ECO:0000256" key="6">
    <source>
        <dbReference type="ARBA" id="ARBA00022932"/>
    </source>
</evidence>
<dbReference type="Gene3D" id="1.20.272.10">
    <property type="match status" value="1"/>
</dbReference>